<sequence length="294" mass="31550">MVPAALVFSAAILSFVLVHQGRVLAALVTVTIEDYDHVIDYGNCKVFHHNCDPHFSRPSACNNGTSSITTVDGSSASSGCDTLRVNFIGTAIYAYLGCTQSTDCQFKVDDTGAWHPASNTTDSGTVEIALSYFNNSLPNGTHFLLVSKNAVEILVDKFIYTFEDGKASPSELLNISRTSSTSDMATGTRSSLIPSAEVSTSRNHLNVAAIVGGVLGGLILGAALTVSAYLLRRRWQSTTIPLNIQPYPPDLTGTDIRYQPRRKIRTVLTTAIGRAGAARAVEAMYDVPPQYHTT</sequence>
<proteinExistence type="predicted"/>
<dbReference type="AlphaFoldDB" id="A0AAW0BIZ2"/>
<evidence type="ECO:0000256" key="2">
    <source>
        <dbReference type="SAM" id="SignalP"/>
    </source>
</evidence>
<feature type="chain" id="PRO_5043373373" evidence="2">
    <location>
        <begin position="26"/>
        <end position="294"/>
    </location>
</feature>
<gene>
    <name evidence="3" type="ORF">R3P38DRAFT_1036008</name>
</gene>
<keyword evidence="2" id="KW-0732">Signal</keyword>
<keyword evidence="4" id="KW-1185">Reference proteome</keyword>
<evidence type="ECO:0000256" key="1">
    <source>
        <dbReference type="SAM" id="Phobius"/>
    </source>
</evidence>
<keyword evidence="1" id="KW-0812">Transmembrane</keyword>
<evidence type="ECO:0000313" key="3">
    <source>
        <dbReference type="EMBL" id="KAK7026245.1"/>
    </source>
</evidence>
<dbReference type="EMBL" id="JAWWNJ010000032">
    <property type="protein sequence ID" value="KAK7026245.1"/>
    <property type="molecule type" value="Genomic_DNA"/>
</dbReference>
<reference evidence="3 4" key="1">
    <citation type="journal article" date="2024" name="J Genomics">
        <title>Draft genome sequencing and assembly of Favolaschia claudopus CIRM-BRFM 2984 isolated from oak limbs.</title>
        <authorList>
            <person name="Navarro D."/>
            <person name="Drula E."/>
            <person name="Chaduli D."/>
            <person name="Cazenave R."/>
            <person name="Ahrendt S."/>
            <person name="Wang J."/>
            <person name="Lipzen A."/>
            <person name="Daum C."/>
            <person name="Barry K."/>
            <person name="Grigoriev I.V."/>
            <person name="Favel A."/>
            <person name="Rosso M.N."/>
            <person name="Martin F."/>
        </authorList>
    </citation>
    <scope>NUCLEOTIDE SEQUENCE [LARGE SCALE GENOMIC DNA]</scope>
    <source>
        <strain evidence="3 4">CIRM-BRFM 2984</strain>
    </source>
</reference>
<feature type="transmembrane region" description="Helical" evidence="1">
    <location>
        <begin position="207"/>
        <end position="231"/>
    </location>
</feature>
<comment type="caution">
    <text evidence="3">The sequence shown here is derived from an EMBL/GenBank/DDBJ whole genome shotgun (WGS) entry which is preliminary data.</text>
</comment>
<dbReference type="Proteomes" id="UP001362999">
    <property type="component" value="Unassembled WGS sequence"/>
</dbReference>
<keyword evidence="1" id="KW-0472">Membrane</keyword>
<protein>
    <submittedName>
        <fullName evidence="3">Uncharacterized protein</fullName>
    </submittedName>
</protein>
<name>A0AAW0BIZ2_9AGAR</name>
<accession>A0AAW0BIZ2</accession>
<evidence type="ECO:0000313" key="4">
    <source>
        <dbReference type="Proteomes" id="UP001362999"/>
    </source>
</evidence>
<keyword evidence="1" id="KW-1133">Transmembrane helix</keyword>
<organism evidence="3 4">
    <name type="scientific">Favolaschia claudopus</name>
    <dbReference type="NCBI Taxonomy" id="2862362"/>
    <lineage>
        <taxon>Eukaryota</taxon>
        <taxon>Fungi</taxon>
        <taxon>Dikarya</taxon>
        <taxon>Basidiomycota</taxon>
        <taxon>Agaricomycotina</taxon>
        <taxon>Agaricomycetes</taxon>
        <taxon>Agaricomycetidae</taxon>
        <taxon>Agaricales</taxon>
        <taxon>Marasmiineae</taxon>
        <taxon>Mycenaceae</taxon>
        <taxon>Favolaschia</taxon>
    </lineage>
</organism>
<feature type="signal peptide" evidence="2">
    <location>
        <begin position="1"/>
        <end position="25"/>
    </location>
</feature>